<reference evidence="1 2" key="1">
    <citation type="submission" date="2020-07" db="EMBL/GenBank/DDBJ databases">
        <title>Genomic Encyclopedia of Type Strains, Phase IV (KMG-IV): sequencing the most valuable type-strain genomes for metagenomic binning, comparative biology and taxonomic classification.</title>
        <authorList>
            <person name="Goeker M."/>
        </authorList>
    </citation>
    <scope>NUCLEOTIDE SEQUENCE [LARGE SCALE GENOMIC DNA]</scope>
    <source>
        <strain evidence="1 2">DSM 45533</strain>
    </source>
</reference>
<keyword evidence="2" id="KW-1185">Reference proteome</keyword>
<gene>
    <name evidence="1" type="ORF">HNR30_000698</name>
</gene>
<protein>
    <submittedName>
        <fullName evidence="1">Stage III sporulation protein SpoIIIAA</fullName>
    </submittedName>
</protein>
<accession>A0A7W0CDW6</accession>
<proteinExistence type="predicted"/>
<dbReference type="Gene3D" id="1.20.5.340">
    <property type="match status" value="1"/>
</dbReference>
<organism evidence="1 2">
    <name type="scientific">Nonomuraea soli</name>
    <dbReference type="NCBI Taxonomy" id="1032476"/>
    <lineage>
        <taxon>Bacteria</taxon>
        <taxon>Bacillati</taxon>
        <taxon>Actinomycetota</taxon>
        <taxon>Actinomycetes</taxon>
        <taxon>Streptosporangiales</taxon>
        <taxon>Streptosporangiaceae</taxon>
        <taxon>Nonomuraea</taxon>
    </lineage>
</organism>
<dbReference type="EMBL" id="JACDUR010000001">
    <property type="protein sequence ID" value="MBA2889363.1"/>
    <property type="molecule type" value="Genomic_DNA"/>
</dbReference>
<evidence type="ECO:0000313" key="1">
    <source>
        <dbReference type="EMBL" id="MBA2889363.1"/>
    </source>
</evidence>
<dbReference type="Proteomes" id="UP000530928">
    <property type="component" value="Unassembled WGS sequence"/>
</dbReference>
<evidence type="ECO:0000313" key="2">
    <source>
        <dbReference type="Proteomes" id="UP000530928"/>
    </source>
</evidence>
<dbReference type="AlphaFoldDB" id="A0A7W0CDW6"/>
<comment type="caution">
    <text evidence="1">The sequence shown here is derived from an EMBL/GenBank/DDBJ whole genome shotgun (WGS) entry which is preliminary data.</text>
</comment>
<name>A0A7W0CDW6_9ACTN</name>
<sequence length="83" mass="9450">MSVPREEFNALVERVEVLETWAGPGQAEALAQTIRSTRTDVTDIKGRMTKIESRMTSLERMVTVIQQEHGVLLREILDRLPSK</sequence>